<evidence type="ECO:0000313" key="7">
    <source>
        <dbReference type="EMBL" id="KAF1752759.1"/>
    </source>
</evidence>
<dbReference type="GeneID" id="9839233"/>
<keyword evidence="4 6" id="KW-0808">Transferase</keyword>
<comment type="similarity">
    <text evidence="2 6">Belongs to the glycosyltransferase 92 family.</text>
</comment>
<dbReference type="GO" id="GO:0016020">
    <property type="term" value="C:membrane"/>
    <property type="evidence" value="ECO:0007669"/>
    <property type="project" value="UniProtKB-SubCell"/>
</dbReference>
<keyword evidence="3 6" id="KW-0328">Glycosyltransferase</keyword>
<feature type="transmembrane region" description="Helical" evidence="6">
    <location>
        <begin position="6"/>
        <end position="23"/>
    </location>
</feature>
<keyword evidence="6" id="KW-0812">Transmembrane</keyword>
<dbReference type="PANTHER" id="PTHR47024">
    <property type="entry name" value="BIOFILM ABSENT ON HEAD (AFTER YERSINIA EXPOSURE)-RELATED"/>
    <property type="match status" value="1"/>
</dbReference>
<proteinExistence type="inferred from homology"/>
<gene>
    <name evidence="7" type="ORF">GCK72_019314</name>
</gene>
<comment type="caution">
    <text evidence="7">The sequence shown here is derived from an EMBL/GenBank/DDBJ whole genome shotgun (WGS) entry which is preliminary data.</text>
</comment>
<dbReference type="InterPro" id="IPR008166">
    <property type="entry name" value="Glyco_transf_92"/>
</dbReference>
<evidence type="ECO:0000256" key="1">
    <source>
        <dbReference type="ARBA" id="ARBA00004167"/>
    </source>
</evidence>
<protein>
    <recommendedName>
        <fullName evidence="6">Glycosyltransferase family 92 protein</fullName>
        <ecNumber evidence="6">2.4.1.-</ecNumber>
    </recommendedName>
</protein>
<dbReference type="EC" id="2.4.1.-" evidence="6"/>
<evidence type="ECO:0000313" key="8">
    <source>
        <dbReference type="Proteomes" id="UP000483820"/>
    </source>
</evidence>
<sequence>MFTCRTTYLVFFLAFIFFVIIYLEDVKKSLGSYYTEVEEEEDVLNGQINSSFPIIFYHNAYVDHSDSLEGNCPSTYGPAKPCFYVAHTFFAELTATGGITKVILRMGRREVQLSIKDVDRRYEKGITLCLQPVYYYTQWQNIVLYIEAWRAQGATRFIVFYHSSTQDTRKVLDYYQNLGLLEIRSWPNFGDLPIKAADKYPKIDESAFIFSYFLAMNICVLDIKTSVGSIADFDEIMVPRNGTTLEYALKEMVDTDVGALSFENNYVAMEPNLCQVHWVRSFIDQSKKSKNADGALIHLRFNAKDFKEKRVSKPFQFFPSNTSQHIQNMKTTIRNIFGTSPPAVPLNVIDVINKCVDRIGGKGLCHSTGGLCKADMDKAYDWVYDETKGLFL</sequence>
<name>A0A6A5GE94_CAERE</name>
<comment type="subcellular location">
    <subcellularLocation>
        <location evidence="1">Membrane</location>
        <topology evidence="1">Single-pass membrane protein</topology>
    </subcellularLocation>
</comment>
<keyword evidence="5 6" id="KW-0472">Membrane</keyword>
<dbReference type="GO" id="GO:0016757">
    <property type="term" value="F:glycosyltransferase activity"/>
    <property type="evidence" value="ECO:0007669"/>
    <property type="project" value="UniProtKB-UniRule"/>
</dbReference>
<evidence type="ECO:0000256" key="3">
    <source>
        <dbReference type="ARBA" id="ARBA00022676"/>
    </source>
</evidence>
<dbReference type="RefSeq" id="XP_053581884.1">
    <property type="nucleotide sequence ID" value="XM_053732971.1"/>
</dbReference>
<reference evidence="7 8" key="1">
    <citation type="submission" date="2019-12" db="EMBL/GenBank/DDBJ databases">
        <title>Chromosome-level assembly of the Caenorhabditis remanei genome.</title>
        <authorList>
            <person name="Teterina A.A."/>
            <person name="Willis J.H."/>
            <person name="Phillips P.C."/>
        </authorList>
    </citation>
    <scope>NUCLEOTIDE SEQUENCE [LARGE SCALE GENOMIC DNA]</scope>
    <source>
        <strain evidence="7 8">PX506</strain>
        <tissue evidence="7">Whole organism</tissue>
    </source>
</reference>
<evidence type="ECO:0000256" key="5">
    <source>
        <dbReference type="ARBA" id="ARBA00023136"/>
    </source>
</evidence>
<evidence type="ECO:0000256" key="4">
    <source>
        <dbReference type="ARBA" id="ARBA00022679"/>
    </source>
</evidence>
<organism evidence="7 8">
    <name type="scientific">Caenorhabditis remanei</name>
    <name type="common">Caenorhabditis vulgaris</name>
    <dbReference type="NCBI Taxonomy" id="31234"/>
    <lineage>
        <taxon>Eukaryota</taxon>
        <taxon>Metazoa</taxon>
        <taxon>Ecdysozoa</taxon>
        <taxon>Nematoda</taxon>
        <taxon>Chromadorea</taxon>
        <taxon>Rhabditida</taxon>
        <taxon>Rhabditina</taxon>
        <taxon>Rhabditomorpha</taxon>
        <taxon>Rhabditoidea</taxon>
        <taxon>Rhabditidae</taxon>
        <taxon>Peloderinae</taxon>
        <taxon>Caenorhabditis</taxon>
    </lineage>
</organism>
<evidence type="ECO:0000256" key="2">
    <source>
        <dbReference type="ARBA" id="ARBA00007647"/>
    </source>
</evidence>
<dbReference type="CTD" id="9839233"/>
<dbReference type="Proteomes" id="UP000483820">
    <property type="component" value="Chromosome V"/>
</dbReference>
<evidence type="ECO:0000256" key="6">
    <source>
        <dbReference type="RuleBase" id="RU366017"/>
    </source>
</evidence>
<dbReference type="KEGG" id="crq:GCK72_019314"/>
<keyword evidence="6" id="KW-1133">Transmembrane helix</keyword>
<dbReference type="AlphaFoldDB" id="A0A6A5GE94"/>
<dbReference type="PANTHER" id="PTHR47024:SF2">
    <property type="entry name" value="GLYCOSYLTRANSFERASE FAMILY 92 PROTEIN"/>
    <property type="match status" value="1"/>
</dbReference>
<dbReference type="Pfam" id="PF01697">
    <property type="entry name" value="Glyco_transf_92"/>
    <property type="match status" value="1"/>
</dbReference>
<accession>A0A6A5GE94</accession>
<dbReference type="EMBL" id="WUAV01000005">
    <property type="protein sequence ID" value="KAF1752759.1"/>
    <property type="molecule type" value="Genomic_DNA"/>
</dbReference>